<dbReference type="EMBL" id="JACRTL010000003">
    <property type="protein sequence ID" value="MBC8610767.1"/>
    <property type="molecule type" value="Genomic_DNA"/>
</dbReference>
<comment type="cofactor">
    <cofactor evidence="6">
        <name>Mg(2+)</name>
        <dbReference type="ChEBI" id="CHEBI:18420"/>
    </cofactor>
</comment>
<name>A0A8J6TZ25_9FIRM</name>
<feature type="domain" description="Polyphosphate kinase N-terminal" evidence="9">
    <location>
        <begin position="11"/>
        <end position="115"/>
    </location>
</feature>
<evidence type="ECO:0000259" key="9">
    <source>
        <dbReference type="Pfam" id="PF13089"/>
    </source>
</evidence>
<keyword evidence="4 6" id="KW-0418">Kinase</keyword>
<dbReference type="PIRSF" id="PIRSF015589">
    <property type="entry name" value="PP_kinase"/>
    <property type="match status" value="1"/>
</dbReference>
<dbReference type="CDD" id="cd09169">
    <property type="entry name" value="PLDc_PPK1_C2_unchar"/>
    <property type="match status" value="1"/>
</dbReference>
<feature type="domain" description="Polyphosphate kinase C-terminal" evidence="10">
    <location>
        <begin position="506"/>
        <end position="676"/>
    </location>
</feature>
<proteinExistence type="inferred from homology"/>
<feature type="binding site" evidence="6">
    <location>
        <position position="471"/>
    </location>
    <ligand>
        <name>ATP</name>
        <dbReference type="ChEBI" id="CHEBI:30616"/>
    </ligand>
</feature>
<dbReference type="Gene3D" id="1.20.58.310">
    <property type="entry name" value="Polyphosphate kinase N-terminal domain"/>
    <property type="match status" value="1"/>
</dbReference>
<dbReference type="NCBIfam" id="NF003921">
    <property type="entry name" value="PRK05443.2-2"/>
    <property type="match status" value="1"/>
</dbReference>
<evidence type="ECO:0000256" key="1">
    <source>
        <dbReference type="ARBA" id="ARBA00022553"/>
    </source>
</evidence>
<evidence type="ECO:0000259" key="11">
    <source>
        <dbReference type="Pfam" id="PF17941"/>
    </source>
</evidence>
<sequence>MSGKGDRERIYTNRELSWLQFNERVLEESEDRRVPLFERLRFISIFQSNLDEFFMVRVGSLYDQTLLKEKVLDSKTQMTAPEQLQYIYQNVRKLLPRKAKSYESLMAKLNDQGLEQVPLNSLSAQDFEFLKLYFEKEIAPLTSPQIIDKRQPFPFLKNKEIYVGVRIASKSGAVRLGIISASGHFGRIIYLPSQNGKVRFVLAEDLICLFVEKIFNRHEVLEKVLFRITRNADIDVEDEMVDVDFDYRDAMEELLKKRRKLTPVRLELSGEVSHELTEYLCDHFTLSREQVFVDTCPLDLSFVFALEGKLKGKAELFFSPVAPQIAACIDEKRSMIAQIVEKDILFHYPYHSIKPFISLLNEAANDPEVVSVKITLYRVAKDSKVINALINAAENGKEVSVVVELRARFDEENNIDWSKRLEEAGCHVIYGLPGYKVHSKLLLITRKLGNKIQYITQIGTGNYNEKTAQLYTDLSLMTANPAIGTDASVVFNSLFMGSVVESSTHLLVAPLCFKPRIIGLIDKEIAFAQQGEPAQILLKMNSLTDKVLIDKLIEASRAGVHIKMLVRGICCLKPGVPGSTENIEISSIVGRFLEHSRIFVFGLGERQKIYISSADFMTRNTERRVEVAAPIYDPAIQKEILHLLGIMMKDNVKARVQDMYGIYTYRKNEEEPVNAQEVLYREAYASAEQKKNMPQPPKALIQEKRNPHGFWKRVMRLFHR</sequence>
<dbReference type="InterPro" id="IPR036830">
    <property type="entry name" value="PP_kinase_middle_dom_sf"/>
</dbReference>
<feature type="binding site" evidence="6">
    <location>
        <position position="378"/>
    </location>
    <ligand>
        <name>Mg(2+)</name>
        <dbReference type="ChEBI" id="CHEBI:18420"/>
    </ligand>
</feature>
<dbReference type="GO" id="GO:0009358">
    <property type="term" value="C:polyphosphate kinase complex"/>
    <property type="evidence" value="ECO:0007669"/>
    <property type="project" value="InterPro"/>
</dbReference>
<feature type="domain" description="Polyphosphate kinase C-terminal" evidence="11">
    <location>
        <begin position="335"/>
        <end position="494"/>
    </location>
</feature>
<dbReference type="SUPFAM" id="SSF143724">
    <property type="entry name" value="PHP14-like"/>
    <property type="match status" value="1"/>
</dbReference>
<evidence type="ECO:0000256" key="4">
    <source>
        <dbReference type="ARBA" id="ARBA00022777"/>
    </source>
</evidence>
<dbReference type="GO" id="GO:0005524">
    <property type="term" value="F:ATP binding"/>
    <property type="evidence" value="ECO:0007669"/>
    <property type="project" value="UniProtKB-KW"/>
</dbReference>
<evidence type="ECO:0000256" key="6">
    <source>
        <dbReference type="HAMAP-Rule" id="MF_00347"/>
    </source>
</evidence>
<dbReference type="AlphaFoldDB" id="A0A8J6TZ25"/>
<dbReference type="Gene3D" id="3.30.1840.10">
    <property type="entry name" value="Polyphosphate kinase middle domain"/>
    <property type="match status" value="1"/>
</dbReference>
<accession>A0A8J6TZ25</accession>
<feature type="domain" description="Polyphosphate kinase middle" evidence="8">
    <location>
        <begin position="128"/>
        <end position="306"/>
    </location>
</feature>
<dbReference type="GO" id="GO:0006799">
    <property type="term" value="P:polyphosphate biosynthetic process"/>
    <property type="evidence" value="ECO:0007669"/>
    <property type="project" value="UniProtKB-UniRule"/>
</dbReference>
<comment type="function">
    <text evidence="6 7">Catalyzes the reversible transfer of the terminal phosphate of ATP to form a long-chain polyphosphate (polyP).</text>
</comment>
<organism evidence="12 13">
    <name type="scientific">Massiliimalia timonensis</name>
    <dbReference type="NCBI Taxonomy" id="1987501"/>
    <lineage>
        <taxon>Bacteria</taxon>
        <taxon>Bacillati</taxon>
        <taxon>Bacillota</taxon>
        <taxon>Clostridia</taxon>
        <taxon>Eubacteriales</taxon>
        <taxon>Oscillospiraceae</taxon>
        <taxon>Massiliimalia</taxon>
    </lineage>
</organism>
<dbReference type="Pfam" id="PF17941">
    <property type="entry name" value="PP_kinase_C_1"/>
    <property type="match status" value="1"/>
</dbReference>
<dbReference type="PANTHER" id="PTHR30218">
    <property type="entry name" value="POLYPHOSPHATE KINASE"/>
    <property type="match status" value="1"/>
</dbReference>
<evidence type="ECO:0000259" key="8">
    <source>
        <dbReference type="Pfam" id="PF02503"/>
    </source>
</evidence>
<gene>
    <name evidence="12" type="primary">ppk1</name>
    <name evidence="6" type="synonym">ppk</name>
    <name evidence="12" type="ORF">H8702_06470</name>
</gene>
<keyword evidence="13" id="KW-1185">Reference proteome</keyword>
<dbReference type="GO" id="GO:0008976">
    <property type="term" value="F:polyphosphate kinase activity"/>
    <property type="evidence" value="ECO:0007669"/>
    <property type="project" value="UniProtKB-UniRule"/>
</dbReference>
<dbReference type="InterPro" id="IPR041108">
    <property type="entry name" value="PP_kinase_C_1"/>
</dbReference>
<dbReference type="EC" id="2.7.4.1" evidence="6 7"/>
<comment type="catalytic activity">
    <reaction evidence="6 7">
        <text>[phosphate](n) + ATP = [phosphate](n+1) + ADP</text>
        <dbReference type="Rhea" id="RHEA:19573"/>
        <dbReference type="Rhea" id="RHEA-COMP:9859"/>
        <dbReference type="Rhea" id="RHEA-COMP:14280"/>
        <dbReference type="ChEBI" id="CHEBI:16838"/>
        <dbReference type="ChEBI" id="CHEBI:30616"/>
        <dbReference type="ChEBI" id="CHEBI:456216"/>
        <dbReference type="EC" id="2.7.4.1"/>
    </reaction>
</comment>
<keyword evidence="2 6" id="KW-0808">Transferase</keyword>
<dbReference type="SUPFAM" id="SSF56024">
    <property type="entry name" value="Phospholipase D/nuclease"/>
    <property type="match status" value="2"/>
</dbReference>
<feature type="active site" description="Phosphohistidine intermediate" evidence="6">
    <location>
        <position position="438"/>
    </location>
</feature>
<keyword evidence="3 6" id="KW-0547">Nucleotide-binding</keyword>
<dbReference type="InterPro" id="IPR025198">
    <property type="entry name" value="PPK_N_dom"/>
</dbReference>
<dbReference type="NCBIfam" id="NF003917">
    <property type="entry name" value="PRK05443.1-1"/>
    <property type="match status" value="1"/>
</dbReference>
<dbReference type="Pfam" id="PF13090">
    <property type="entry name" value="PP_kinase_C"/>
    <property type="match status" value="1"/>
</dbReference>
<feature type="binding site" evidence="6">
    <location>
        <position position="567"/>
    </location>
    <ligand>
        <name>ATP</name>
        <dbReference type="ChEBI" id="CHEBI:30616"/>
    </ligand>
</feature>
<dbReference type="Gene3D" id="3.30.870.10">
    <property type="entry name" value="Endonuclease Chain A"/>
    <property type="match status" value="2"/>
</dbReference>
<dbReference type="RefSeq" id="WP_187536443.1">
    <property type="nucleotide sequence ID" value="NZ_JACRTL010000003.1"/>
</dbReference>
<evidence type="ECO:0000313" key="12">
    <source>
        <dbReference type="EMBL" id="MBC8610767.1"/>
    </source>
</evidence>
<evidence type="ECO:0000313" key="13">
    <source>
        <dbReference type="Proteomes" id="UP000632659"/>
    </source>
</evidence>
<dbReference type="HAMAP" id="MF_00347">
    <property type="entry name" value="Polyphosphate_kinase"/>
    <property type="match status" value="1"/>
</dbReference>
<dbReference type="InterPro" id="IPR003414">
    <property type="entry name" value="PP_kinase"/>
</dbReference>
<dbReference type="SUPFAM" id="SSF140356">
    <property type="entry name" value="PPK N-terminal domain-like"/>
    <property type="match status" value="1"/>
</dbReference>
<evidence type="ECO:0000259" key="10">
    <source>
        <dbReference type="Pfam" id="PF13090"/>
    </source>
</evidence>
<keyword evidence="5 6" id="KW-0067">ATP-binding</keyword>
<feature type="binding site" evidence="6">
    <location>
        <position position="49"/>
    </location>
    <ligand>
        <name>ATP</name>
        <dbReference type="ChEBI" id="CHEBI:30616"/>
    </ligand>
</feature>
<dbReference type="InterPro" id="IPR024953">
    <property type="entry name" value="PP_kinase_middle"/>
</dbReference>
<evidence type="ECO:0000256" key="3">
    <source>
        <dbReference type="ARBA" id="ARBA00022741"/>
    </source>
</evidence>
<dbReference type="Pfam" id="PF02503">
    <property type="entry name" value="PP_kinase"/>
    <property type="match status" value="1"/>
</dbReference>
<evidence type="ECO:0000256" key="5">
    <source>
        <dbReference type="ARBA" id="ARBA00022840"/>
    </source>
</evidence>
<dbReference type="GO" id="GO:0046872">
    <property type="term" value="F:metal ion binding"/>
    <property type="evidence" value="ECO:0007669"/>
    <property type="project" value="UniProtKB-KW"/>
</dbReference>
<evidence type="ECO:0000256" key="7">
    <source>
        <dbReference type="RuleBase" id="RU003800"/>
    </source>
</evidence>
<feature type="binding site" evidence="6">
    <location>
        <position position="595"/>
    </location>
    <ligand>
        <name>ATP</name>
        <dbReference type="ChEBI" id="CHEBI:30616"/>
    </ligand>
</feature>
<dbReference type="InterPro" id="IPR025200">
    <property type="entry name" value="PPK_C_dom2"/>
</dbReference>
<keyword evidence="6" id="KW-0479">Metal-binding</keyword>
<keyword evidence="1 6" id="KW-0597">Phosphoprotein</keyword>
<reference evidence="12" key="1">
    <citation type="submission" date="2020-08" db="EMBL/GenBank/DDBJ databases">
        <title>Genome public.</title>
        <authorList>
            <person name="Liu C."/>
            <person name="Sun Q."/>
        </authorList>
    </citation>
    <scope>NUCLEOTIDE SEQUENCE</scope>
    <source>
        <strain evidence="12">NSJ-15</strain>
    </source>
</reference>
<comment type="PTM">
    <text evidence="6 7">An intermediate of this reaction is the autophosphorylated ppk in which a phosphate is covalently linked to a histidine residue through a N-P bond.</text>
</comment>
<dbReference type="Proteomes" id="UP000632659">
    <property type="component" value="Unassembled WGS sequence"/>
</dbReference>
<comment type="caution">
    <text evidence="12">The sequence shown here is derived from an EMBL/GenBank/DDBJ whole genome shotgun (WGS) entry which is preliminary data.</text>
</comment>
<feature type="binding site" evidence="6">
    <location>
        <position position="408"/>
    </location>
    <ligand>
        <name>Mg(2+)</name>
        <dbReference type="ChEBI" id="CHEBI:18420"/>
    </ligand>
</feature>
<dbReference type="NCBIfam" id="TIGR03705">
    <property type="entry name" value="poly_P_kin"/>
    <property type="match status" value="1"/>
</dbReference>
<dbReference type="Pfam" id="PF13089">
    <property type="entry name" value="PP_kinase_N"/>
    <property type="match status" value="1"/>
</dbReference>
<protein>
    <recommendedName>
        <fullName evidence="6 7">Polyphosphate kinase</fullName>
        <ecNumber evidence="6 7">2.7.4.1</ecNumber>
    </recommendedName>
    <alternativeName>
        <fullName evidence="6">ATP-polyphosphate phosphotransferase</fullName>
    </alternativeName>
    <alternativeName>
        <fullName evidence="6">Polyphosphoric acid kinase</fullName>
    </alternativeName>
</protein>
<comment type="similarity">
    <text evidence="6 7">Belongs to the polyphosphate kinase 1 (PPK1) family.</text>
</comment>
<evidence type="ECO:0000256" key="2">
    <source>
        <dbReference type="ARBA" id="ARBA00022679"/>
    </source>
</evidence>
<dbReference type="InterPro" id="IPR036832">
    <property type="entry name" value="PPK_N_dom_sf"/>
</dbReference>
<keyword evidence="6" id="KW-0460">Magnesium</keyword>
<dbReference type="PANTHER" id="PTHR30218:SF0">
    <property type="entry name" value="POLYPHOSPHATE KINASE"/>
    <property type="match status" value="1"/>
</dbReference>